<comment type="function">
    <text evidence="14">Catalyzes the dephosphorylation of undecaprenyl diphosphate (UPP). Confers resistance to bacitracin.</text>
</comment>
<dbReference type="EC" id="3.6.1.27" evidence="3 14"/>
<evidence type="ECO:0000256" key="5">
    <source>
        <dbReference type="ARBA" id="ARBA00022475"/>
    </source>
</evidence>
<keyword evidence="14" id="KW-0573">Peptidoglycan synthesis</keyword>
<dbReference type="EMBL" id="JADIND010000126">
    <property type="protein sequence ID" value="MBO8430921.1"/>
    <property type="molecule type" value="Genomic_DNA"/>
</dbReference>
<dbReference type="Proteomes" id="UP000823632">
    <property type="component" value="Unassembled WGS sequence"/>
</dbReference>
<keyword evidence="14" id="KW-0133">Cell shape</keyword>
<organism evidence="15 16">
    <name type="scientific">Candidatus Scatousia excrementipullorum</name>
    <dbReference type="NCBI Taxonomy" id="2840936"/>
    <lineage>
        <taxon>Bacteria</taxon>
        <taxon>Candidatus Scatousia</taxon>
    </lineage>
</organism>
<reference evidence="15" key="1">
    <citation type="submission" date="2020-10" db="EMBL/GenBank/DDBJ databases">
        <authorList>
            <person name="Gilroy R."/>
        </authorList>
    </citation>
    <scope>NUCLEOTIDE SEQUENCE</scope>
    <source>
        <strain evidence="15">10192</strain>
    </source>
</reference>
<evidence type="ECO:0000256" key="3">
    <source>
        <dbReference type="ARBA" id="ARBA00012374"/>
    </source>
</evidence>
<evidence type="ECO:0000256" key="13">
    <source>
        <dbReference type="ARBA" id="ARBA00047594"/>
    </source>
</evidence>
<dbReference type="InterPro" id="IPR003824">
    <property type="entry name" value="UppP"/>
</dbReference>
<dbReference type="GO" id="GO:0008360">
    <property type="term" value="P:regulation of cell shape"/>
    <property type="evidence" value="ECO:0007669"/>
    <property type="project" value="UniProtKB-KW"/>
</dbReference>
<evidence type="ECO:0000256" key="14">
    <source>
        <dbReference type="HAMAP-Rule" id="MF_01006"/>
    </source>
</evidence>
<proteinExistence type="inferred from homology"/>
<dbReference type="GO" id="GO:0046677">
    <property type="term" value="P:response to antibiotic"/>
    <property type="evidence" value="ECO:0007669"/>
    <property type="project" value="UniProtKB-UniRule"/>
</dbReference>
<dbReference type="GO" id="GO:0071555">
    <property type="term" value="P:cell wall organization"/>
    <property type="evidence" value="ECO:0007669"/>
    <property type="project" value="UniProtKB-KW"/>
</dbReference>
<keyword evidence="10 14" id="KW-0046">Antibiotic resistance</keyword>
<feature type="transmembrane region" description="Helical" evidence="14">
    <location>
        <begin position="257"/>
        <end position="280"/>
    </location>
</feature>
<comment type="miscellaneous">
    <text evidence="14">Bacitracin is thought to be involved in the inhibition of peptidoglycan synthesis by sequestering undecaprenyl diphosphate, thereby reducing the pool of lipid carrier available.</text>
</comment>
<evidence type="ECO:0000313" key="15">
    <source>
        <dbReference type="EMBL" id="MBO8430921.1"/>
    </source>
</evidence>
<feature type="transmembrane region" description="Helical" evidence="14">
    <location>
        <begin position="195"/>
        <end position="217"/>
    </location>
</feature>
<evidence type="ECO:0000256" key="8">
    <source>
        <dbReference type="ARBA" id="ARBA00022989"/>
    </source>
</evidence>
<evidence type="ECO:0000256" key="12">
    <source>
        <dbReference type="ARBA" id="ARBA00032932"/>
    </source>
</evidence>
<feature type="transmembrane region" description="Helical" evidence="14">
    <location>
        <begin position="119"/>
        <end position="140"/>
    </location>
</feature>
<sequence length="281" mass="31421">MNLIQSILMGLVQGLSEFLPISSSAHLVFTSNFYKVFKGIEIVKHSNEEVFLDIMLHFGTLIAVLIFFRKEIWQILKALIEACRKKDFSNHDAKVGLYIILGTVITIILALPMEKFAEHLVYSPQIVGILLVITGFVLFASEYMSKHLPARKDKVDLKTSIWIALAQGLAVLPGFSRSGWTIATGLFKGLDRVTAAKYSFLLSIPIILGASMVYPFIKIDMAEAVTYNWPAIIAGTVVSGVVGYLCIKYFIKFLSRFSLAIFGYYCIIAGIFTTVFFNIYK</sequence>
<comment type="similarity">
    <text evidence="2 14">Belongs to the UppP family.</text>
</comment>
<reference evidence="15" key="2">
    <citation type="journal article" date="2021" name="PeerJ">
        <title>Extensive microbial diversity within the chicken gut microbiome revealed by metagenomics and culture.</title>
        <authorList>
            <person name="Gilroy R."/>
            <person name="Ravi A."/>
            <person name="Getino M."/>
            <person name="Pursley I."/>
            <person name="Horton D.L."/>
            <person name="Alikhan N.F."/>
            <person name="Baker D."/>
            <person name="Gharbi K."/>
            <person name="Hall N."/>
            <person name="Watson M."/>
            <person name="Adriaenssens E.M."/>
            <person name="Foster-Nyarko E."/>
            <person name="Jarju S."/>
            <person name="Secka A."/>
            <person name="Antonio M."/>
            <person name="Oren A."/>
            <person name="Chaudhuri R.R."/>
            <person name="La Ragione R."/>
            <person name="Hildebrand F."/>
            <person name="Pallen M.J."/>
        </authorList>
    </citation>
    <scope>NUCLEOTIDE SEQUENCE</scope>
    <source>
        <strain evidence="15">10192</strain>
    </source>
</reference>
<evidence type="ECO:0000256" key="10">
    <source>
        <dbReference type="ARBA" id="ARBA00023251"/>
    </source>
</evidence>
<feature type="transmembrane region" description="Helical" evidence="14">
    <location>
        <begin position="7"/>
        <end position="30"/>
    </location>
</feature>
<evidence type="ECO:0000256" key="9">
    <source>
        <dbReference type="ARBA" id="ARBA00023136"/>
    </source>
</evidence>
<feature type="transmembrane region" description="Helical" evidence="14">
    <location>
        <begin position="95"/>
        <end position="113"/>
    </location>
</feature>
<keyword evidence="5 14" id="KW-1003">Cell membrane</keyword>
<dbReference type="GO" id="GO:0050380">
    <property type="term" value="F:undecaprenyl-diphosphatase activity"/>
    <property type="evidence" value="ECO:0007669"/>
    <property type="project" value="UniProtKB-UniRule"/>
</dbReference>
<evidence type="ECO:0000256" key="7">
    <source>
        <dbReference type="ARBA" id="ARBA00022801"/>
    </source>
</evidence>
<keyword evidence="14" id="KW-0961">Cell wall biogenesis/degradation</keyword>
<keyword evidence="7 14" id="KW-0378">Hydrolase</keyword>
<evidence type="ECO:0000256" key="2">
    <source>
        <dbReference type="ARBA" id="ARBA00010621"/>
    </source>
</evidence>
<keyword evidence="6 14" id="KW-0812">Transmembrane</keyword>
<gene>
    <name evidence="14" type="primary">uppP</name>
    <name evidence="15" type="ORF">IAC76_05990</name>
</gene>
<evidence type="ECO:0000256" key="1">
    <source>
        <dbReference type="ARBA" id="ARBA00004651"/>
    </source>
</evidence>
<evidence type="ECO:0000256" key="11">
    <source>
        <dbReference type="ARBA" id="ARBA00032707"/>
    </source>
</evidence>
<dbReference type="AlphaFoldDB" id="A0A9D9DQY9"/>
<evidence type="ECO:0000313" key="16">
    <source>
        <dbReference type="Proteomes" id="UP000823632"/>
    </source>
</evidence>
<comment type="subcellular location">
    <subcellularLocation>
        <location evidence="1 14">Cell membrane</location>
        <topology evidence="1 14">Multi-pass membrane protein</topology>
    </subcellularLocation>
</comment>
<evidence type="ECO:0000256" key="4">
    <source>
        <dbReference type="ARBA" id="ARBA00021581"/>
    </source>
</evidence>
<keyword evidence="8 14" id="KW-1133">Transmembrane helix</keyword>
<dbReference type="PANTHER" id="PTHR30622:SF2">
    <property type="entry name" value="UNDECAPRENYL-DIPHOSPHATASE"/>
    <property type="match status" value="1"/>
</dbReference>
<keyword evidence="9 14" id="KW-0472">Membrane</keyword>
<dbReference type="GO" id="GO:0005886">
    <property type="term" value="C:plasma membrane"/>
    <property type="evidence" value="ECO:0007669"/>
    <property type="project" value="UniProtKB-SubCell"/>
</dbReference>
<dbReference type="PANTHER" id="PTHR30622">
    <property type="entry name" value="UNDECAPRENYL-DIPHOSPHATASE"/>
    <property type="match status" value="1"/>
</dbReference>
<comment type="catalytic activity">
    <reaction evidence="13 14">
        <text>di-trans,octa-cis-undecaprenyl diphosphate + H2O = di-trans,octa-cis-undecaprenyl phosphate + phosphate + H(+)</text>
        <dbReference type="Rhea" id="RHEA:28094"/>
        <dbReference type="ChEBI" id="CHEBI:15377"/>
        <dbReference type="ChEBI" id="CHEBI:15378"/>
        <dbReference type="ChEBI" id="CHEBI:43474"/>
        <dbReference type="ChEBI" id="CHEBI:58405"/>
        <dbReference type="ChEBI" id="CHEBI:60392"/>
        <dbReference type="EC" id="3.6.1.27"/>
    </reaction>
</comment>
<feature type="transmembrane region" description="Helical" evidence="14">
    <location>
        <begin position="229"/>
        <end position="251"/>
    </location>
</feature>
<dbReference type="HAMAP" id="MF_01006">
    <property type="entry name" value="Undec_diphosphatase"/>
    <property type="match status" value="1"/>
</dbReference>
<feature type="transmembrane region" description="Helical" evidence="14">
    <location>
        <begin position="50"/>
        <end position="68"/>
    </location>
</feature>
<name>A0A9D9DQY9_9BACT</name>
<evidence type="ECO:0000256" key="6">
    <source>
        <dbReference type="ARBA" id="ARBA00022692"/>
    </source>
</evidence>
<accession>A0A9D9DQY9</accession>
<dbReference type="GO" id="GO:0009252">
    <property type="term" value="P:peptidoglycan biosynthetic process"/>
    <property type="evidence" value="ECO:0007669"/>
    <property type="project" value="UniProtKB-KW"/>
</dbReference>
<dbReference type="Pfam" id="PF02673">
    <property type="entry name" value="BacA"/>
    <property type="match status" value="1"/>
</dbReference>
<feature type="transmembrane region" description="Helical" evidence="14">
    <location>
        <begin position="161"/>
        <end position="183"/>
    </location>
</feature>
<comment type="caution">
    <text evidence="15">The sequence shown here is derived from an EMBL/GenBank/DDBJ whole genome shotgun (WGS) entry which is preliminary data.</text>
</comment>
<protein>
    <recommendedName>
        <fullName evidence="4 14">Undecaprenyl-diphosphatase</fullName>
        <ecNumber evidence="3 14">3.6.1.27</ecNumber>
    </recommendedName>
    <alternativeName>
        <fullName evidence="12 14">Bacitracin resistance protein</fullName>
    </alternativeName>
    <alternativeName>
        <fullName evidence="11 14">Undecaprenyl pyrophosphate phosphatase</fullName>
    </alternativeName>
</protein>